<comment type="caution">
    <text evidence="1">The sequence shown here is derived from an EMBL/GenBank/DDBJ whole genome shotgun (WGS) entry which is preliminary data.</text>
</comment>
<evidence type="ECO:0000313" key="2">
    <source>
        <dbReference type="Proteomes" id="UP000241247"/>
    </source>
</evidence>
<keyword evidence="2" id="KW-1185">Reference proteome</keyword>
<accession>A0A2T5BBX7</accession>
<dbReference type="OrthoDB" id="8382332at2"/>
<dbReference type="EMBL" id="PZZZ01000003">
    <property type="protein sequence ID" value="PTM96487.1"/>
    <property type="molecule type" value="Genomic_DNA"/>
</dbReference>
<organism evidence="1 2">
    <name type="scientific">Mycoplana dimorpha</name>
    <dbReference type="NCBI Taxonomy" id="28320"/>
    <lineage>
        <taxon>Bacteria</taxon>
        <taxon>Pseudomonadati</taxon>
        <taxon>Pseudomonadota</taxon>
        <taxon>Alphaproteobacteria</taxon>
        <taxon>Hyphomicrobiales</taxon>
        <taxon>Rhizobiaceae</taxon>
        <taxon>Mycoplana</taxon>
    </lineage>
</organism>
<dbReference type="AlphaFoldDB" id="A0A2T5BBX7"/>
<proteinExistence type="predicted"/>
<evidence type="ECO:0000313" key="1">
    <source>
        <dbReference type="EMBL" id="PTM96487.1"/>
    </source>
</evidence>
<name>A0A2T5BBX7_MYCDI</name>
<reference evidence="1 2" key="1">
    <citation type="submission" date="2018-04" db="EMBL/GenBank/DDBJ databases">
        <title>Genomic Encyclopedia of Type Strains, Phase IV (KMG-IV): sequencing the most valuable type-strain genomes for metagenomic binning, comparative biology and taxonomic classification.</title>
        <authorList>
            <person name="Goeker M."/>
        </authorList>
    </citation>
    <scope>NUCLEOTIDE SEQUENCE [LARGE SCALE GENOMIC DNA]</scope>
    <source>
        <strain evidence="1 2">DSM 7138</strain>
    </source>
</reference>
<sequence>MGSTSEAGLAELSADEHEHSVIIEQAAMWLADQNPSPRPTAPKLRQRFGLAALQACEAIAMVDRFRIYRKTHG</sequence>
<dbReference type="Proteomes" id="UP000241247">
    <property type="component" value="Unassembled WGS sequence"/>
</dbReference>
<protein>
    <submittedName>
        <fullName evidence="1">Uncharacterized protein</fullName>
    </submittedName>
</protein>
<gene>
    <name evidence="1" type="ORF">C7449_103506</name>
</gene>